<dbReference type="RefSeq" id="WP_146407487.1">
    <property type="nucleotide sequence ID" value="NZ_SJPU01000002.1"/>
</dbReference>
<name>A0A5C6BYH8_9BACT</name>
<comment type="caution">
    <text evidence="1">The sequence shown here is derived from an EMBL/GenBank/DDBJ whole genome shotgun (WGS) entry which is preliminary data.</text>
</comment>
<organism evidence="1 2">
    <name type="scientific">Allorhodopirellula heiligendammensis</name>
    <dbReference type="NCBI Taxonomy" id="2714739"/>
    <lineage>
        <taxon>Bacteria</taxon>
        <taxon>Pseudomonadati</taxon>
        <taxon>Planctomycetota</taxon>
        <taxon>Planctomycetia</taxon>
        <taxon>Pirellulales</taxon>
        <taxon>Pirellulaceae</taxon>
        <taxon>Allorhodopirellula</taxon>
    </lineage>
</organism>
<sequence length="73" mass="8145">MLQISTILIALSLAASETPARWDFEADEVGSQPQEFYCIETNEAPHAKWEIVRHDGDQVLAQLDVHKKDGPSP</sequence>
<proteinExistence type="predicted"/>
<dbReference type="Proteomes" id="UP000319908">
    <property type="component" value="Unassembled WGS sequence"/>
</dbReference>
<evidence type="ECO:0000313" key="1">
    <source>
        <dbReference type="EMBL" id="TWU15669.1"/>
    </source>
</evidence>
<keyword evidence="2" id="KW-1185">Reference proteome</keyword>
<protein>
    <submittedName>
        <fullName evidence="1">Uncharacterized protein</fullName>
    </submittedName>
</protein>
<gene>
    <name evidence="1" type="ORF">Poly21_28660</name>
</gene>
<reference evidence="1 2" key="1">
    <citation type="journal article" date="2020" name="Antonie Van Leeuwenhoek">
        <title>Rhodopirellula heiligendammensis sp. nov., Rhodopirellula pilleata sp. nov., and Rhodopirellula solitaria sp. nov. isolated from natural or artificial marine surfaces in Northern Germany and California, USA, and emended description of the genus Rhodopirellula.</title>
        <authorList>
            <person name="Kallscheuer N."/>
            <person name="Wiegand S."/>
            <person name="Jogler M."/>
            <person name="Boedeker C."/>
            <person name="Peeters S.H."/>
            <person name="Rast P."/>
            <person name="Heuer A."/>
            <person name="Jetten M.S.M."/>
            <person name="Rohde M."/>
            <person name="Jogler C."/>
        </authorList>
    </citation>
    <scope>NUCLEOTIDE SEQUENCE [LARGE SCALE GENOMIC DNA]</scope>
    <source>
        <strain evidence="1 2">Poly21</strain>
    </source>
</reference>
<dbReference type="AlphaFoldDB" id="A0A5C6BYH8"/>
<evidence type="ECO:0000313" key="2">
    <source>
        <dbReference type="Proteomes" id="UP000319908"/>
    </source>
</evidence>
<accession>A0A5C6BYH8</accession>
<dbReference type="EMBL" id="SJPU01000002">
    <property type="protein sequence ID" value="TWU15669.1"/>
    <property type="molecule type" value="Genomic_DNA"/>
</dbReference>